<feature type="domain" description="PTS EIIA type-4" evidence="2">
    <location>
        <begin position="3"/>
        <end position="128"/>
    </location>
</feature>
<dbReference type="STRING" id="1218492.JG30_14640"/>
<organism evidence="3 4">
    <name type="scientific">Bombilactobacillus mellifer</name>
    <dbReference type="NCBI Taxonomy" id="1218492"/>
    <lineage>
        <taxon>Bacteria</taxon>
        <taxon>Bacillati</taxon>
        <taxon>Bacillota</taxon>
        <taxon>Bacilli</taxon>
        <taxon>Lactobacillales</taxon>
        <taxon>Lactobacillaceae</taxon>
        <taxon>Bombilactobacillus</taxon>
    </lineage>
</organism>
<reference evidence="3 4" key="1">
    <citation type="submission" date="2015-01" db="EMBL/GenBank/DDBJ databases">
        <title>Comparative genomics of the lactic acid bacteria isolated from the honey bee gut.</title>
        <authorList>
            <person name="Ellegaard K.M."/>
            <person name="Tamarit D."/>
            <person name="Javelind E."/>
            <person name="Olofsson T."/>
            <person name="Andersson S.G."/>
            <person name="Vasquez A."/>
        </authorList>
    </citation>
    <scope>NUCLEOTIDE SEQUENCE [LARGE SCALE GENOMIC DNA]</scope>
    <source>
        <strain evidence="3 4">Bin4</strain>
    </source>
</reference>
<evidence type="ECO:0000256" key="1">
    <source>
        <dbReference type="ARBA" id="ARBA00022679"/>
    </source>
</evidence>
<gene>
    <name evidence="3" type="ORF">JG30_14640</name>
</gene>
<keyword evidence="4" id="KW-1185">Reference proteome</keyword>
<comment type="caution">
    <text evidence="3">The sequence shown here is derived from an EMBL/GenBank/DDBJ whole genome shotgun (WGS) entry which is preliminary data.</text>
</comment>
<dbReference type="GO" id="GO:0009401">
    <property type="term" value="P:phosphoenolpyruvate-dependent sugar phosphotransferase system"/>
    <property type="evidence" value="ECO:0007669"/>
    <property type="project" value="InterPro"/>
</dbReference>
<dbReference type="HOGENOM" id="CLU_123235_4_0_9"/>
<dbReference type="RefSeq" id="WP_046317598.1">
    <property type="nucleotide sequence ID" value="NZ_JBHSZT010000005.1"/>
</dbReference>
<dbReference type="InterPro" id="IPR004701">
    <property type="entry name" value="PTS_EIIA_man-typ"/>
</dbReference>
<protein>
    <submittedName>
        <fullName evidence="3">PTS Man IIA</fullName>
    </submittedName>
</protein>
<dbReference type="PROSITE" id="PS51096">
    <property type="entry name" value="PTS_EIIA_TYPE_4"/>
    <property type="match status" value="1"/>
</dbReference>
<keyword evidence="1" id="KW-0808">Transferase</keyword>
<accession>A0A0F4LR43</accession>
<dbReference type="AlphaFoldDB" id="A0A0F4LR43"/>
<dbReference type="PANTHER" id="PTHR33799">
    <property type="entry name" value="PTS PERMEASE-RELATED-RELATED"/>
    <property type="match status" value="1"/>
</dbReference>
<name>A0A0F4LR43_9LACO</name>
<dbReference type="InterPro" id="IPR051471">
    <property type="entry name" value="Bacterial_PTS_sugar_comp"/>
</dbReference>
<evidence type="ECO:0000259" key="2">
    <source>
        <dbReference type="PROSITE" id="PS51096"/>
    </source>
</evidence>
<sequence length="138" mass="15110">MVKRAFLVITHGDLGSAAVQSLELLMGEQKNLSALGLHPGESVTSLREQIQTQLQTNQQNYDETVILVDLLGGSPSNASLATLAQYPDLKVITGFNLPLLINLLNFTDQEADTQKLLTDSLKVAQEGLQVIDKNYFKK</sequence>
<dbReference type="GO" id="GO:0016020">
    <property type="term" value="C:membrane"/>
    <property type="evidence" value="ECO:0007669"/>
    <property type="project" value="InterPro"/>
</dbReference>
<dbReference type="PATRIC" id="fig|1218492.5.peg.1518"/>
<dbReference type="EMBL" id="JXJQ01000010">
    <property type="protein sequence ID" value="KJY60774.1"/>
    <property type="molecule type" value="Genomic_DNA"/>
</dbReference>
<dbReference type="SUPFAM" id="SSF53062">
    <property type="entry name" value="PTS system fructose IIA component-like"/>
    <property type="match status" value="1"/>
</dbReference>
<dbReference type="Gene3D" id="3.40.50.510">
    <property type="entry name" value="Phosphotransferase system, mannose-type IIA component"/>
    <property type="match status" value="1"/>
</dbReference>
<dbReference type="Proteomes" id="UP000033558">
    <property type="component" value="Unassembled WGS sequence"/>
</dbReference>
<dbReference type="PANTHER" id="PTHR33799:SF1">
    <property type="entry name" value="PTS SYSTEM MANNOSE-SPECIFIC EIIAB COMPONENT-RELATED"/>
    <property type="match status" value="1"/>
</dbReference>
<dbReference type="GO" id="GO:0016740">
    <property type="term" value="F:transferase activity"/>
    <property type="evidence" value="ECO:0007669"/>
    <property type="project" value="UniProtKB-KW"/>
</dbReference>
<evidence type="ECO:0000313" key="3">
    <source>
        <dbReference type="EMBL" id="KJY60774.1"/>
    </source>
</evidence>
<evidence type="ECO:0000313" key="4">
    <source>
        <dbReference type="Proteomes" id="UP000033558"/>
    </source>
</evidence>
<dbReference type="OrthoDB" id="6623712at2"/>
<dbReference type="Pfam" id="PF03610">
    <property type="entry name" value="EIIA-man"/>
    <property type="match status" value="1"/>
</dbReference>
<proteinExistence type="predicted"/>
<dbReference type="InterPro" id="IPR036662">
    <property type="entry name" value="PTS_EIIA_man-typ_sf"/>
</dbReference>